<evidence type="ECO:0000259" key="5">
    <source>
        <dbReference type="Pfam" id="PF26249"/>
    </source>
</evidence>
<dbReference type="EC" id="2.7.7.48" evidence="2"/>
<dbReference type="PANTHER" id="PTHR23079">
    <property type="entry name" value="RNA-DEPENDENT RNA POLYMERASE"/>
    <property type="match status" value="1"/>
</dbReference>
<evidence type="ECO:0000259" key="4">
    <source>
        <dbReference type="Pfam" id="PF05183"/>
    </source>
</evidence>
<dbReference type="Pfam" id="PF26252">
    <property type="entry name" value="RdRP_helical"/>
    <property type="match status" value="1"/>
</dbReference>
<comment type="function">
    <text evidence="1 2">Probably involved in the RNA silencing pathway and required for the generation of small interfering RNAs (siRNAs).</text>
</comment>
<dbReference type="GeneID" id="104592065"/>
<dbReference type="InterPro" id="IPR058751">
    <property type="entry name" value="RDRP_helical"/>
</dbReference>
<protein>
    <recommendedName>
        <fullName evidence="2">RNA-dependent RNA polymerase</fullName>
        <ecNumber evidence="2">2.7.7.48</ecNumber>
    </recommendedName>
</protein>
<keyword evidence="2" id="KW-0943">RNA-mediated gene silencing</keyword>
<dbReference type="GO" id="GO:0003723">
    <property type="term" value="F:RNA binding"/>
    <property type="evidence" value="ECO:0007669"/>
    <property type="project" value="UniProtKB-KW"/>
</dbReference>
<dbReference type="Proteomes" id="UP000189703">
    <property type="component" value="Unplaced"/>
</dbReference>
<dbReference type="Pfam" id="PF26249">
    <property type="entry name" value="4HB_RdRP3_N"/>
    <property type="match status" value="1"/>
</dbReference>
<feature type="domain" description="RDRP core" evidence="4">
    <location>
        <begin position="218"/>
        <end position="845"/>
    </location>
</feature>
<evidence type="ECO:0000256" key="2">
    <source>
        <dbReference type="RuleBase" id="RU363098"/>
    </source>
</evidence>
<dbReference type="RefSeq" id="XP_019052371.1">
    <property type="nucleotide sequence ID" value="XM_019196826.1"/>
</dbReference>
<dbReference type="InterPro" id="IPR058697">
    <property type="entry name" value="RDRP3-5_N"/>
</dbReference>
<organism evidence="7 8">
    <name type="scientific">Nelumbo nucifera</name>
    <name type="common">Sacred lotus</name>
    <dbReference type="NCBI Taxonomy" id="4432"/>
    <lineage>
        <taxon>Eukaryota</taxon>
        <taxon>Viridiplantae</taxon>
        <taxon>Streptophyta</taxon>
        <taxon>Embryophyta</taxon>
        <taxon>Tracheophyta</taxon>
        <taxon>Spermatophyta</taxon>
        <taxon>Magnoliopsida</taxon>
        <taxon>Proteales</taxon>
        <taxon>Nelumbonaceae</taxon>
        <taxon>Nelumbo</taxon>
    </lineage>
</organism>
<name>A0A1U8Q2W2_NELNU</name>
<accession>A0A1U8Q2W2</accession>
<comment type="catalytic activity">
    <reaction evidence="2">
        <text>RNA(n) + a ribonucleoside 5'-triphosphate = RNA(n+1) + diphosphate</text>
        <dbReference type="Rhea" id="RHEA:21248"/>
        <dbReference type="Rhea" id="RHEA-COMP:14527"/>
        <dbReference type="Rhea" id="RHEA-COMP:17342"/>
        <dbReference type="ChEBI" id="CHEBI:33019"/>
        <dbReference type="ChEBI" id="CHEBI:61557"/>
        <dbReference type="ChEBI" id="CHEBI:140395"/>
        <dbReference type="EC" id="2.7.7.48"/>
    </reaction>
</comment>
<dbReference type="InterPro" id="IPR057596">
    <property type="entry name" value="RDRP_core"/>
</dbReference>
<keyword evidence="2" id="KW-0694">RNA-binding</keyword>
<keyword evidence="2 8" id="KW-0696">RNA-directed RNA polymerase</keyword>
<evidence type="ECO:0000313" key="7">
    <source>
        <dbReference type="Proteomes" id="UP000189703"/>
    </source>
</evidence>
<keyword evidence="2" id="KW-0548">Nucleotidyltransferase</keyword>
<feature type="domain" description="RDRP3-5 N-terminal" evidence="5">
    <location>
        <begin position="7"/>
        <end position="71"/>
    </location>
</feature>
<dbReference type="OrthoDB" id="6513042at2759"/>
<dbReference type="PANTHER" id="PTHR23079:SF55">
    <property type="entry name" value="RNA-DIRECTED RNA POLYMERASE"/>
    <property type="match status" value="1"/>
</dbReference>
<dbReference type="GO" id="GO:0031047">
    <property type="term" value="P:regulatory ncRNA-mediated gene silencing"/>
    <property type="evidence" value="ECO:0007669"/>
    <property type="project" value="UniProtKB-KW"/>
</dbReference>
<proteinExistence type="inferred from homology"/>
<feature type="region of interest" description="Disordered" evidence="3">
    <location>
        <begin position="87"/>
        <end position="107"/>
    </location>
</feature>
<evidence type="ECO:0000259" key="6">
    <source>
        <dbReference type="Pfam" id="PF26252"/>
    </source>
</evidence>
<reference evidence="8" key="1">
    <citation type="submission" date="2025-08" db="UniProtKB">
        <authorList>
            <consortium name="RefSeq"/>
        </authorList>
    </citation>
    <scope>IDENTIFICATION</scope>
</reference>
<dbReference type="GO" id="GO:0003968">
    <property type="term" value="F:RNA-directed RNA polymerase activity"/>
    <property type="evidence" value="ECO:0007669"/>
    <property type="project" value="UniProtKB-KW"/>
</dbReference>
<evidence type="ECO:0000256" key="3">
    <source>
        <dbReference type="SAM" id="MobiDB-lite"/>
    </source>
</evidence>
<evidence type="ECO:0000256" key="1">
    <source>
        <dbReference type="ARBA" id="ARBA00093763"/>
    </source>
</evidence>
<evidence type="ECO:0000313" key="8">
    <source>
        <dbReference type="RefSeq" id="XP_019052371.1"/>
    </source>
</evidence>
<keyword evidence="7" id="KW-1185">Reference proteome</keyword>
<comment type="similarity">
    <text evidence="2">Belongs to the RdRP family.</text>
</comment>
<dbReference type="eggNOG" id="KOG0988">
    <property type="taxonomic scope" value="Eukaryota"/>
</dbReference>
<dbReference type="Pfam" id="PF05183">
    <property type="entry name" value="RdRP"/>
    <property type="match status" value="1"/>
</dbReference>
<gene>
    <name evidence="8" type="primary">LOC104592065</name>
</gene>
<keyword evidence="2" id="KW-0808">Transferase</keyword>
<dbReference type="InterPro" id="IPR007855">
    <property type="entry name" value="RDRP"/>
</dbReference>
<sequence>MADPSAEVPLPVSVEEMLRTICEQQSLPPAEMSARRELALLGEEASLQLLRRISGQRIRSLTGFIIYMARSVCTTVSSRKSVCFSGPRSSESSVSVSMRGYDDATSHSPRLERLNRQKSGLGLEGMSRESLLMALGELEFRKAFLILSYIGKNRLEDVMTVETIKKIRNLPMVKFESEVWNDIGCHYVEHADRMKFLDWDSGKTYLYHCLVDPDGSYSFKGPYLDTKKTHLQRVLGDDKVLIVKFIQESTNRNGSTSYNILNTNYGRIAKEGILLGLLRYHFFVFKDGGKEKKRKNPASSPVKCYFVCLESNVSLDEKTQYILFNKSVHEARSVFMHVHTVSSISKYMARFSLILSKTIKLEVDLASVDIQKIEDEPCRDEDGHIICNEGGEPLIHTNGTGFISEDLALKCPMNVVKGKNLKQGEIMRISGHDGIEEKSELRWYIQEPPLLIQFRLFNNGCAVKGTFLVNKKLPPKTIQIRRSMIKVEADPKLSYVRTANSLEIVATSNQPRKSYLSKYLIALLNYGGVPTDYFMNLLMNALDEAQSIHSNKRAALKVALKYGDMDDFLVSRMILCGIPLEEPYLQTRLSVLMREERKGLKAGKIPMSECYYLMGTADPTGMLGMNEICVILDSGQISGKVLVYKNPGLHFGDIHVLTATYVKELESIVGNAKYAIFFPIKGPRSLADEMANSDFDGDLYWVSRNPQLLDYFRPSKPWKQTYSKKAPCHRKPIDFSAEELENQLFHLFLTTKFEPSKALGIAADSWLAFMDRLLTLGDECSSEKECLKKKMLQLVDTYYDALDAPKNGIKVEVPKCLQAEKFPHFMERMNKYNSTSVLGLIYDEVNSFQKANLSSTEVWKLFCFDGEVAEACMEKWQMHYNEYRDEMKSAMELDGEAKNASANEVIQKYKQQILNRVQERDRKYLRILLPFIMFVMTMQGPKGLRSVVLLGKLLAKPFVCFTP</sequence>
<dbReference type="AlphaFoldDB" id="A0A1U8Q2W2"/>
<feature type="domain" description="RDRP helical" evidence="6">
    <location>
        <begin position="131"/>
        <end position="199"/>
    </location>
</feature>